<dbReference type="AlphaFoldDB" id="A0A1I7XNL4"/>
<evidence type="ECO:0000256" key="1">
    <source>
        <dbReference type="ARBA" id="ARBA00001974"/>
    </source>
</evidence>
<accession>A0A1I7XNL4</accession>
<organism evidence="6 7">
    <name type="scientific">Heterorhabditis bacteriophora</name>
    <name type="common">Entomopathogenic nematode worm</name>
    <dbReference type="NCBI Taxonomy" id="37862"/>
    <lineage>
        <taxon>Eukaryota</taxon>
        <taxon>Metazoa</taxon>
        <taxon>Ecdysozoa</taxon>
        <taxon>Nematoda</taxon>
        <taxon>Chromadorea</taxon>
        <taxon>Rhabditida</taxon>
        <taxon>Rhabditina</taxon>
        <taxon>Rhabditomorpha</taxon>
        <taxon>Strongyloidea</taxon>
        <taxon>Heterorhabditidae</taxon>
        <taxon>Heterorhabditis</taxon>
    </lineage>
</organism>
<evidence type="ECO:0000256" key="2">
    <source>
        <dbReference type="ARBA" id="ARBA00022630"/>
    </source>
</evidence>
<dbReference type="InterPro" id="IPR039261">
    <property type="entry name" value="FNR_nucleotide-bd"/>
</dbReference>
<dbReference type="InterPro" id="IPR001433">
    <property type="entry name" value="OxRdtase_FAD/NAD-bd"/>
</dbReference>
<evidence type="ECO:0000259" key="5">
    <source>
        <dbReference type="Pfam" id="PF00175"/>
    </source>
</evidence>
<name>A0A1I7XNL4_HETBA</name>
<dbReference type="PANTHER" id="PTHR19370:SF185">
    <property type="entry name" value="NADH-CYTOCHROME B5 REDUCTASE"/>
    <property type="match status" value="1"/>
</dbReference>
<dbReference type="PANTHER" id="PTHR19370">
    <property type="entry name" value="NADH-CYTOCHROME B5 REDUCTASE"/>
    <property type="match status" value="1"/>
</dbReference>
<dbReference type="InterPro" id="IPR001834">
    <property type="entry name" value="CBR-like"/>
</dbReference>
<dbReference type="GO" id="GO:0071949">
    <property type="term" value="F:FAD binding"/>
    <property type="evidence" value="ECO:0007669"/>
    <property type="project" value="TreeGrafter"/>
</dbReference>
<dbReference type="GO" id="GO:0016491">
    <property type="term" value="F:oxidoreductase activity"/>
    <property type="evidence" value="ECO:0007669"/>
    <property type="project" value="UniProtKB-KW"/>
</dbReference>
<comment type="cofactor">
    <cofactor evidence="1">
        <name>FAD</name>
        <dbReference type="ChEBI" id="CHEBI:57692"/>
    </cofactor>
</comment>
<keyword evidence="4" id="KW-0560">Oxidoreductase</keyword>
<dbReference type="Proteomes" id="UP000095283">
    <property type="component" value="Unplaced"/>
</dbReference>
<evidence type="ECO:0000256" key="4">
    <source>
        <dbReference type="ARBA" id="ARBA00023002"/>
    </source>
</evidence>
<dbReference type="WBParaSite" id="Hba_19330">
    <property type="protein sequence ID" value="Hba_19330"/>
    <property type="gene ID" value="Hba_19330"/>
</dbReference>
<dbReference type="GO" id="GO:0005739">
    <property type="term" value="C:mitochondrion"/>
    <property type="evidence" value="ECO:0007669"/>
    <property type="project" value="TreeGrafter"/>
</dbReference>
<sequence>MESINRKELDELAAAHKEQFHVWYTVDRPPIKWNYSEGFINDQMIKEHLAPPSEDSVILLCGPPPMINFACTPNLDKLAYDPNNRFQF</sequence>
<keyword evidence="3" id="KW-0274">FAD</keyword>
<protein>
    <submittedName>
        <fullName evidence="7">Cytochrome-b5 reductase</fullName>
    </submittedName>
</protein>
<evidence type="ECO:0000313" key="6">
    <source>
        <dbReference type="Proteomes" id="UP000095283"/>
    </source>
</evidence>
<dbReference type="Pfam" id="PF00175">
    <property type="entry name" value="NAD_binding_1"/>
    <property type="match status" value="1"/>
</dbReference>
<reference evidence="7" key="1">
    <citation type="submission" date="2016-11" db="UniProtKB">
        <authorList>
            <consortium name="WormBaseParasite"/>
        </authorList>
    </citation>
    <scope>IDENTIFICATION</scope>
</reference>
<evidence type="ECO:0000313" key="7">
    <source>
        <dbReference type="WBParaSite" id="Hba_19330"/>
    </source>
</evidence>
<feature type="domain" description="Oxidoreductase FAD/NAD(P)-binding" evidence="5">
    <location>
        <begin position="5"/>
        <end position="71"/>
    </location>
</feature>
<dbReference type="SUPFAM" id="SSF52343">
    <property type="entry name" value="Ferredoxin reductase-like, C-terminal NADP-linked domain"/>
    <property type="match status" value="1"/>
</dbReference>
<evidence type="ECO:0000256" key="3">
    <source>
        <dbReference type="ARBA" id="ARBA00022827"/>
    </source>
</evidence>
<proteinExistence type="predicted"/>
<keyword evidence="2" id="KW-0285">Flavoprotein</keyword>
<keyword evidence="6" id="KW-1185">Reference proteome</keyword>
<dbReference type="CDD" id="cd06183">
    <property type="entry name" value="cyt_b5_reduct_like"/>
    <property type="match status" value="1"/>
</dbReference>
<dbReference type="Gene3D" id="3.40.50.80">
    <property type="entry name" value="Nucleotide-binding domain of ferredoxin-NADP reductase (FNR) module"/>
    <property type="match status" value="1"/>
</dbReference>